<evidence type="ECO:0000256" key="1">
    <source>
        <dbReference type="SAM" id="Phobius"/>
    </source>
</evidence>
<feature type="transmembrane region" description="Helical" evidence="1">
    <location>
        <begin position="6"/>
        <end position="24"/>
    </location>
</feature>
<dbReference type="EMBL" id="JAGGKG010000018">
    <property type="protein sequence ID" value="MBP1906789.1"/>
    <property type="molecule type" value="Genomic_DNA"/>
</dbReference>
<accession>A0ABS4FW91</accession>
<organism evidence="2 3">
    <name type="scientific">Paenibacillus turicensis</name>
    <dbReference type="NCBI Taxonomy" id="160487"/>
    <lineage>
        <taxon>Bacteria</taxon>
        <taxon>Bacillati</taxon>
        <taxon>Bacillota</taxon>
        <taxon>Bacilli</taxon>
        <taxon>Bacillales</taxon>
        <taxon>Paenibacillaceae</taxon>
        <taxon>Paenibacillus</taxon>
    </lineage>
</organism>
<comment type="caution">
    <text evidence="2">The sequence shown here is derived from an EMBL/GenBank/DDBJ whole genome shotgun (WGS) entry which is preliminary data.</text>
</comment>
<reference evidence="2 3" key="1">
    <citation type="submission" date="2021-03" db="EMBL/GenBank/DDBJ databases">
        <title>Genomic Encyclopedia of Type Strains, Phase IV (KMG-IV): sequencing the most valuable type-strain genomes for metagenomic binning, comparative biology and taxonomic classification.</title>
        <authorList>
            <person name="Goeker M."/>
        </authorList>
    </citation>
    <scope>NUCLEOTIDE SEQUENCE [LARGE SCALE GENOMIC DNA]</scope>
    <source>
        <strain evidence="2 3">DSM 14349</strain>
    </source>
</reference>
<name>A0ABS4FW91_9BACL</name>
<dbReference type="Proteomes" id="UP001519272">
    <property type="component" value="Unassembled WGS sequence"/>
</dbReference>
<keyword evidence="1" id="KW-0472">Membrane</keyword>
<sequence>MEDISAYGVASLGLGLLFLYFLFWDIKDLISYYKQDEEERNDPMMYCYSCDAVISKRARFCPECGHTYSEIHWEQYSSRAIIHNIVFNSIVSGFFIIGAMFV</sequence>
<dbReference type="RefSeq" id="WP_210090382.1">
    <property type="nucleotide sequence ID" value="NZ_JAGGKG010000018.1"/>
</dbReference>
<keyword evidence="1" id="KW-1133">Transmembrane helix</keyword>
<evidence type="ECO:0000313" key="2">
    <source>
        <dbReference type="EMBL" id="MBP1906789.1"/>
    </source>
</evidence>
<feature type="transmembrane region" description="Helical" evidence="1">
    <location>
        <begin position="81"/>
        <end position="101"/>
    </location>
</feature>
<keyword evidence="3" id="KW-1185">Reference proteome</keyword>
<gene>
    <name evidence="2" type="ORF">J2Z32_003453</name>
</gene>
<protein>
    <submittedName>
        <fullName evidence="2">RNA-binding Zn-ribbon protein involved in translation (DUF1610 family)</fullName>
    </submittedName>
</protein>
<proteinExistence type="predicted"/>
<evidence type="ECO:0000313" key="3">
    <source>
        <dbReference type="Proteomes" id="UP001519272"/>
    </source>
</evidence>
<keyword evidence="1" id="KW-0812">Transmembrane</keyword>